<sequence length="509" mass="54554">MHGAQLLLLVVGSIAVTAVARRRDLPAPLLLVVVGLAISFLPGADDYQLDPHILLGVVLPPLLYSASLDSSYLSFKAVAGPIIQLGVVLVVITAFVVGLIAHLLMPELPWEVALLLGAVVAPPDAVAAVAIGRKLGLPRGAMTVLTGESLVNDASALTLYKVALAGIAGASTGLFAQLSTFAIAVVVGIAVGLVIGVVAHFARTHLDDTVMESVLGLVVPFACYLVAEELHGSGVLAVVAAGLYLGHNSPKAGYATRLQEQSVWTTVDVLLESLVFGLIGLELPFVLKGISDFSVLPAALALLGVAIVVRIVFVFGRNALLRMTRRRRRPSWRISAVLSWTGMRGVVTLAAAAGIPDSTPGWAYIQFAAFVVTVGTLLLQGISLPWLIRALKIQQPEDTTQEQRARKVAAKAAKAMLSELVPAEIPVEQRKMFSQRMHAMMQARDRIIEQDPSQEGAITRVRREMLSRQREVLVAERSAGRLDDEVMRKVMRELDLEEAMLTGTWRSRL</sequence>
<comment type="similarity">
    <text evidence="10">Belongs to the monovalent cation:proton antiporter 1 (CPA1) transporter (TC 2.A.36) family.</text>
</comment>
<feature type="transmembrane region" description="Helical" evidence="10">
    <location>
        <begin position="25"/>
        <end position="41"/>
    </location>
</feature>
<evidence type="ECO:0000256" key="3">
    <source>
        <dbReference type="ARBA" id="ARBA00022475"/>
    </source>
</evidence>
<dbReference type="GO" id="GO:0015385">
    <property type="term" value="F:sodium:proton antiporter activity"/>
    <property type="evidence" value="ECO:0007669"/>
    <property type="project" value="InterPro"/>
</dbReference>
<comment type="caution">
    <text evidence="10">Lacks conserved residue(s) required for the propagation of feature annotation.</text>
</comment>
<keyword evidence="10" id="KW-0050">Antiport</keyword>
<protein>
    <submittedName>
        <fullName evidence="12">CPA1 family monovalent cation:H+ antiporter</fullName>
    </submittedName>
</protein>
<evidence type="ECO:0000256" key="6">
    <source>
        <dbReference type="ARBA" id="ARBA00023053"/>
    </source>
</evidence>
<feature type="transmembrane region" description="Helical" evidence="10">
    <location>
        <begin position="181"/>
        <end position="202"/>
    </location>
</feature>
<evidence type="ECO:0000313" key="12">
    <source>
        <dbReference type="EMBL" id="MBB5892877.1"/>
    </source>
</evidence>
<reference evidence="12 13" key="1">
    <citation type="submission" date="2020-08" db="EMBL/GenBank/DDBJ databases">
        <title>Sequencing the genomes of 1000 actinobacteria strains.</title>
        <authorList>
            <person name="Klenk H.-P."/>
        </authorList>
    </citation>
    <scope>NUCLEOTIDE SEQUENCE [LARGE SCALE GENOMIC DNA]</scope>
    <source>
        <strain evidence="12 13">DSM 43851</strain>
    </source>
</reference>
<comment type="caution">
    <text evidence="12">The sequence shown here is derived from an EMBL/GenBank/DDBJ whole genome shotgun (WGS) entry which is preliminary data.</text>
</comment>
<keyword evidence="7 10" id="KW-0406">Ion transport</keyword>
<accession>A0A7W9KHU3</accession>
<dbReference type="GO" id="GO:0015386">
    <property type="term" value="F:potassium:proton antiporter activity"/>
    <property type="evidence" value="ECO:0007669"/>
    <property type="project" value="TreeGrafter"/>
</dbReference>
<dbReference type="PANTHER" id="PTHR10110">
    <property type="entry name" value="SODIUM/HYDROGEN EXCHANGER"/>
    <property type="match status" value="1"/>
</dbReference>
<keyword evidence="8 10" id="KW-0472">Membrane</keyword>
<organism evidence="12 13">
    <name type="scientific">Kutzneria kofuensis</name>
    <dbReference type="NCBI Taxonomy" id="103725"/>
    <lineage>
        <taxon>Bacteria</taxon>
        <taxon>Bacillati</taxon>
        <taxon>Actinomycetota</taxon>
        <taxon>Actinomycetes</taxon>
        <taxon>Pseudonocardiales</taxon>
        <taxon>Pseudonocardiaceae</taxon>
        <taxon>Kutzneria</taxon>
    </lineage>
</organism>
<name>A0A7W9KHU3_9PSEU</name>
<evidence type="ECO:0000256" key="4">
    <source>
        <dbReference type="ARBA" id="ARBA00022692"/>
    </source>
</evidence>
<keyword evidence="6 10" id="KW-0915">Sodium</keyword>
<dbReference type="InterPro" id="IPR018422">
    <property type="entry name" value="Cation/H_exchanger_CPA1"/>
</dbReference>
<feature type="transmembrane region" description="Helical" evidence="10">
    <location>
        <begin position="112"/>
        <end position="132"/>
    </location>
</feature>
<evidence type="ECO:0000256" key="7">
    <source>
        <dbReference type="ARBA" id="ARBA00023065"/>
    </source>
</evidence>
<feature type="transmembrane region" description="Helical" evidence="10">
    <location>
        <begin position="293"/>
        <end position="313"/>
    </location>
</feature>
<feature type="transmembrane region" description="Helical" evidence="10">
    <location>
        <begin position="209"/>
        <end position="227"/>
    </location>
</feature>
<keyword evidence="2 10" id="KW-0813">Transport</keyword>
<dbReference type="Gene3D" id="6.10.140.1330">
    <property type="match status" value="1"/>
</dbReference>
<dbReference type="Proteomes" id="UP000585638">
    <property type="component" value="Unassembled WGS sequence"/>
</dbReference>
<evidence type="ECO:0000256" key="1">
    <source>
        <dbReference type="ARBA" id="ARBA00004651"/>
    </source>
</evidence>
<dbReference type="AlphaFoldDB" id="A0A7W9KHU3"/>
<dbReference type="NCBIfam" id="TIGR00831">
    <property type="entry name" value="a_cpa1"/>
    <property type="match status" value="1"/>
</dbReference>
<comment type="subcellular location">
    <subcellularLocation>
        <location evidence="1 10">Cell membrane</location>
        <topology evidence="1 10">Multi-pass membrane protein</topology>
    </subcellularLocation>
</comment>
<comment type="function">
    <text evidence="10">Na(+)/H(+) antiporter that extrudes sodium in exchange for external protons.</text>
</comment>
<dbReference type="Pfam" id="PF00999">
    <property type="entry name" value="Na_H_Exchanger"/>
    <property type="match status" value="1"/>
</dbReference>
<gene>
    <name evidence="12" type="ORF">BJ998_004073</name>
</gene>
<evidence type="ECO:0000259" key="11">
    <source>
        <dbReference type="Pfam" id="PF00999"/>
    </source>
</evidence>
<dbReference type="InterPro" id="IPR006153">
    <property type="entry name" value="Cation/H_exchanger_TM"/>
</dbReference>
<dbReference type="RefSeq" id="WP_184863883.1">
    <property type="nucleotide sequence ID" value="NZ_BAAAWY010000001.1"/>
</dbReference>
<keyword evidence="3 10" id="KW-1003">Cell membrane</keyword>
<evidence type="ECO:0000256" key="10">
    <source>
        <dbReference type="RuleBase" id="RU366002"/>
    </source>
</evidence>
<keyword evidence="4 10" id="KW-0812">Transmembrane</keyword>
<evidence type="ECO:0000256" key="2">
    <source>
        <dbReference type="ARBA" id="ARBA00022448"/>
    </source>
</evidence>
<keyword evidence="9 10" id="KW-0739">Sodium transport</keyword>
<feature type="transmembrane region" description="Helical" evidence="10">
    <location>
        <begin position="334"/>
        <end position="355"/>
    </location>
</feature>
<evidence type="ECO:0000313" key="13">
    <source>
        <dbReference type="Proteomes" id="UP000585638"/>
    </source>
</evidence>
<dbReference type="PANTHER" id="PTHR10110:SF86">
    <property type="entry name" value="SODIUM_HYDROGEN EXCHANGER 7"/>
    <property type="match status" value="1"/>
</dbReference>
<feature type="transmembrane region" description="Helical" evidence="10">
    <location>
        <begin position="81"/>
        <end position="105"/>
    </location>
</feature>
<dbReference type="EMBL" id="JACHIR010000001">
    <property type="protein sequence ID" value="MBB5892877.1"/>
    <property type="molecule type" value="Genomic_DNA"/>
</dbReference>
<dbReference type="InterPro" id="IPR004705">
    <property type="entry name" value="Cation/H_exchanger_CPA1_bac"/>
</dbReference>
<dbReference type="GO" id="GO:0098719">
    <property type="term" value="P:sodium ion import across plasma membrane"/>
    <property type="evidence" value="ECO:0007669"/>
    <property type="project" value="TreeGrafter"/>
</dbReference>
<feature type="transmembrane region" description="Helical" evidence="10">
    <location>
        <begin position="361"/>
        <end position="388"/>
    </location>
</feature>
<keyword evidence="5 10" id="KW-1133">Transmembrane helix</keyword>
<evidence type="ECO:0000256" key="5">
    <source>
        <dbReference type="ARBA" id="ARBA00022989"/>
    </source>
</evidence>
<dbReference type="GO" id="GO:0005886">
    <property type="term" value="C:plasma membrane"/>
    <property type="evidence" value="ECO:0007669"/>
    <property type="project" value="UniProtKB-SubCell"/>
</dbReference>
<evidence type="ECO:0000256" key="8">
    <source>
        <dbReference type="ARBA" id="ARBA00023136"/>
    </source>
</evidence>
<proteinExistence type="inferred from homology"/>
<keyword evidence="13" id="KW-1185">Reference proteome</keyword>
<feature type="transmembrane region" description="Helical" evidence="10">
    <location>
        <begin position="53"/>
        <end position="75"/>
    </location>
</feature>
<evidence type="ECO:0000256" key="9">
    <source>
        <dbReference type="ARBA" id="ARBA00023201"/>
    </source>
</evidence>
<feature type="domain" description="Cation/H+ exchanger transmembrane" evidence="11">
    <location>
        <begin position="14"/>
        <end position="389"/>
    </location>
</feature>
<dbReference type="GO" id="GO:0051453">
    <property type="term" value="P:regulation of intracellular pH"/>
    <property type="evidence" value="ECO:0007669"/>
    <property type="project" value="TreeGrafter"/>
</dbReference>